<evidence type="ECO:0000256" key="1">
    <source>
        <dbReference type="ARBA" id="ARBA00008007"/>
    </source>
</evidence>
<reference evidence="4 5" key="1">
    <citation type="submission" date="2020-08" db="EMBL/GenBank/DDBJ databases">
        <authorList>
            <person name="Ren C."/>
            <person name="Gu Y."/>
            <person name="Xu Y."/>
        </authorList>
    </citation>
    <scope>NUCLEOTIDE SEQUENCE [LARGE SCALE GENOMIC DNA]</scope>
    <source>
        <strain evidence="4 5">LBM18003</strain>
    </source>
</reference>
<evidence type="ECO:0000313" key="4">
    <source>
        <dbReference type="EMBL" id="QNO16917.1"/>
    </source>
</evidence>
<dbReference type="PANTHER" id="PTHR47505">
    <property type="entry name" value="DNA UTILIZATION PROTEIN YHGH"/>
    <property type="match status" value="1"/>
</dbReference>
<keyword evidence="5" id="KW-1185">Reference proteome</keyword>
<dbReference type="KEGG" id="caml:H6X83_08040"/>
<dbReference type="EMBL" id="CP060696">
    <property type="protein sequence ID" value="QNO16917.1"/>
    <property type="molecule type" value="Genomic_DNA"/>
</dbReference>
<dbReference type="InterPro" id="IPR000836">
    <property type="entry name" value="PRTase_dom"/>
</dbReference>
<evidence type="ECO:0000259" key="3">
    <source>
        <dbReference type="Pfam" id="PF18912"/>
    </source>
</evidence>
<dbReference type="InterPro" id="IPR044005">
    <property type="entry name" value="DZR_2"/>
</dbReference>
<dbReference type="Pfam" id="PF18912">
    <property type="entry name" value="DZR_2"/>
    <property type="match status" value="1"/>
</dbReference>
<comment type="similarity">
    <text evidence="1">Belongs to the ComF/GntX family.</text>
</comment>
<evidence type="ECO:0000313" key="5">
    <source>
        <dbReference type="Proteomes" id="UP000516046"/>
    </source>
</evidence>
<dbReference type="AlphaFoldDB" id="A0A7G9WE05"/>
<feature type="domain" description="Phosphoribosyltransferase" evidence="2">
    <location>
        <begin position="124"/>
        <end position="214"/>
    </location>
</feature>
<dbReference type="CDD" id="cd06223">
    <property type="entry name" value="PRTases_typeI"/>
    <property type="match status" value="1"/>
</dbReference>
<evidence type="ECO:0000259" key="2">
    <source>
        <dbReference type="Pfam" id="PF00156"/>
    </source>
</evidence>
<organism evidence="4 5">
    <name type="scientific">Caproicibacterium amylolyticum</name>
    <dbReference type="NCBI Taxonomy" id="2766537"/>
    <lineage>
        <taxon>Bacteria</taxon>
        <taxon>Bacillati</taxon>
        <taxon>Bacillota</taxon>
        <taxon>Clostridia</taxon>
        <taxon>Eubacteriales</taxon>
        <taxon>Oscillospiraceae</taxon>
        <taxon>Caproicibacterium</taxon>
    </lineage>
</organism>
<accession>A0A7G9WE05</accession>
<dbReference type="PANTHER" id="PTHR47505:SF1">
    <property type="entry name" value="DNA UTILIZATION PROTEIN YHGH"/>
    <property type="match status" value="1"/>
</dbReference>
<sequence length="222" mass="24917">MKTHDLSGLADIFFPPRCPFCGEVIRHGEQTCSDCTNVQPILHRKELFCADELTLPCYTIYPYKDKVRDAMLRFKFGDEPSVGVFLGNQLAILLKESCADFAFDCVTAVPMTRWHRMRRGYNQSELLAKTAAQKLEVPYGRLLRKIRRNRVQHLLSAEERYENVQGAYAALPNAAGKRILLVDDIVTTGATLSVCAEELFRMGAEQVICVAAAEAQPATDKD</sequence>
<dbReference type="Gene3D" id="3.40.50.2020">
    <property type="match status" value="1"/>
</dbReference>
<dbReference type="RefSeq" id="WP_212505984.1">
    <property type="nucleotide sequence ID" value="NZ_CP060696.1"/>
</dbReference>
<name>A0A7G9WE05_9FIRM</name>
<feature type="domain" description="Double zinc ribbon" evidence="3">
    <location>
        <begin position="10"/>
        <end position="40"/>
    </location>
</feature>
<dbReference type="Proteomes" id="UP000516046">
    <property type="component" value="Chromosome"/>
</dbReference>
<dbReference type="InterPro" id="IPR029057">
    <property type="entry name" value="PRTase-like"/>
</dbReference>
<dbReference type="Pfam" id="PF00156">
    <property type="entry name" value="Pribosyltran"/>
    <property type="match status" value="1"/>
</dbReference>
<proteinExistence type="inferred from homology"/>
<gene>
    <name evidence="4" type="ORF">H6X83_08040</name>
</gene>
<protein>
    <submittedName>
        <fullName evidence="4">ComF family protein</fullName>
    </submittedName>
</protein>
<dbReference type="SUPFAM" id="SSF53271">
    <property type="entry name" value="PRTase-like"/>
    <property type="match status" value="1"/>
</dbReference>
<dbReference type="InterPro" id="IPR051910">
    <property type="entry name" value="ComF/GntX_DNA_util-trans"/>
</dbReference>